<dbReference type="SUPFAM" id="SSF158573">
    <property type="entry name" value="GINS helical bundle-like"/>
    <property type="match status" value="1"/>
</dbReference>
<dbReference type="SUPFAM" id="SSF160059">
    <property type="entry name" value="PriA/YqbF domain"/>
    <property type="match status" value="1"/>
</dbReference>
<feature type="domain" description="DNA replication complex GINS protein PSF2 N-terminal" evidence="10">
    <location>
        <begin position="12"/>
        <end position="71"/>
    </location>
</feature>
<evidence type="ECO:0000256" key="2">
    <source>
        <dbReference type="ARBA" id="ARBA00010565"/>
    </source>
</evidence>
<feature type="compositionally biased region" description="Basic and acidic residues" evidence="8">
    <location>
        <begin position="646"/>
        <end position="656"/>
    </location>
</feature>
<name>A0AAD5VKZ4_9AGAR</name>
<feature type="compositionally biased region" description="Pro residues" evidence="8">
    <location>
        <begin position="832"/>
        <end position="842"/>
    </location>
</feature>
<evidence type="ECO:0000313" key="12">
    <source>
        <dbReference type="Proteomes" id="UP001213000"/>
    </source>
</evidence>
<dbReference type="GO" id="GO:0007059">
    <property type="term" value="P:chromosome segregation"/>
    <property type="evidence" value="ECO:0007669"/>
    <property type="project" value="UniProtKB-KW"/>
</dbReference>
<feature type="compositionally biased region" description="Polar residues" evidence="8">
    <location>
        <begin position="555"/>
        <end position="565"/>
    </location>
</feature>
<evidence type="ECO:0000256" key="7">
    <source>
        <dbReference type="ARBA" id="ARBA00023242"/>
    </source>
</evidence>
<evidence type="ECO:0000256" key="6">
    <source>
        <dbReference type="ARBA" id="ARBA00022829"/>
    </source>
</evidence>
<evidence type="ECO:0000256" key="1">
    <source>
        <dbReference type="ARBA" id="ARBA00004123"/>
    </source>
</evidence>
<keyword evidence="7" id="KW-0539">Nucleus</keyword>
<feature type="compositionally biased region" description="Low complexity" evidence="8">
    <location>
        <begin position="411"/>
        <end position="450"/>
    </location>
</feature>
<evidence type="ECO:0000256" key="8">
    <source>
        <dbReference type="SAM" id="MobiDB-lite"/>
    </source>
</evidence>
<dbReference type="Gene3D" id="1.20.58.1020">
    <property type="match status" value="1"/>
</dbReference>
<dbReference type="CDD" id="cd21694">
    <property type="entry name" value="GINS_B_Psf2"/>
    <property type="match status" value="1"/>
</dbReference>
<dbReference type="InterPro" id="IPR007257">
    <property type="entry name" value="GINS_Psf2"/>
</dbReference>
<dbReference type="GO" id="GO:0006260">
    <property type="term" value="P:DNA replication"/>
    <property type="evidence" value="ECO:0007669"/>
    <property type="project" value="UniProtKB-KW"/>
</dbReference>
<dbReference type="CDD" id="cd11712">
    <property type="entry name" value="GINS_A_psf2"/>
    <property type="match status" value="1"/>
</dbReference>
<feature type="region of interest" description="Disordered" evidence="8">
    <location>
        <begin position="791"/>
        <end position="855"/>
    </location>
</feature>
<dbReference type="Proteomes" id="UP001213000">
    <property type="component" value="Unassembled WGS sequence"/>
</dbReference>
<dbReference type="Pfam" id="PF05916">
    <property type="entry name" value="Sld5"/>
    <property type="match status" value="1"/>
</dbReference>
<reference evidence="11" key="1">
    <citation type="submission" date="2022-07" db="EMBL/GenBank/DDBJ databases">
        <title>Genome Sequence of Leucocoprinus birnbaumii.</title>
        <authorList>
            <person name="Buettner E."/>
        </authorList>
    </citation>
    <scope>NUCLEOTIDE SEQUENCE</scope>
    <source>
        <strain evidence="11">VT141</strain>
    </source>
</reference>
<dbReference type="GO" id="GO:0000727">
    <property type="term" value="P:double-strand break repair via break-induced replication"/>
    <property type="evidence" value="ECO:0007669"/>
    <property type="project" value="TreeGrafter"/>
</dbReference>
<feature type="domain" description="GINS subunit" evidence="9">
    <location>
        <begin position="75"/>
        <end position="170"/>
    </location>
</feature>
<feature type="compositionally biased region" description="Basic residues" evidence="8">
    <location>
        <begin position="586"/>
        <end position="596"/>
    </location>
</feature>
<feature type="region of interest" description="Disordered" evidence="8">
    <location>
        <begin position="219"/>
        <end position="759"/>
    </location>
</feature>
<dbReference type="PANTHER" id="PTHR12772">
    <property type="entry name" value="DNA REPLICATION COMPLEX GINS PROTEIN PSF2"/>
    <property type="match status" value="1"/>
</dbReference>
<evidence type="ECO:0000256" key="4">
    <source>
        <dbReference type="ARBA" id="ARBA00015139"/>
    </source>
</evidence>
<comment type="similarity">
    <text evidence="2">Belongs to the GINS2/PSF2 family.</text>
</comment>
<feature type="compositionally biased region" description="Basic and acidic residues" evidence="8">
    <location>
        <begin position="389"/>
        <end position="398"/>
    </location>
</feature>
<feature type="compositionally biased region" description="Polar residues" evidence="8">
    <location>
        <begin position="372"/>
        <end position="388"/>
    </location>
</feature>
<dbReference type="GO" id="GO:0000811">
    <property type="term" value="C:GINS complex"/>
    <property type="evidence" value="ECO:0007669"/>
    <property type="project" value="TreeGrafter"/>
</dbReference>
<keyword evidence="5" id="KW-0235">DNA replication</keyword>
<keyword evidence="6" id="KW-0159">Chromosome partition</keyword>
<dbReference type="FunFam" id="3.40.5.50:FF:000001">
    <property type="entry name" value="DNA replication complex GINS protein PSF2"/>
    <property type="match status" value="1"/>
</dbReference>
<dbReference type="AlphaFoldDB" id="A0AAD5VKZ4"/>
<feature type="compositionally biased region" description="Polar residues" evidence="8">
    <location>
        <begin position="268"/>
        <end position="279"/>
    </location>
</feature>
<dbReference type="PANTHER" id="PTHR12772:SF0">
    <property type="entry name" value="DNA REPLICATION COMPLEX GINS PROTEIN PSF2"/>
    <property type="match status" value="1"/>
</dbReference>
<evidence type="ECO:0000256" key="5">
    <source>
        <dbReference type="ARBA" id="ARBA00022705"/>
    </source>
</evidence>
<protein>
    <recommendedName>
        <fullName evidence="4">DNA replication complex GINS protein PSF2</fullName>
    </recommendedName>
    <alternativeName>
        <fullName evidence="3">DNA replication complex GINS protein psf2</fullName>
    </alternativeName>
</protein>
<evidence type="ECO:0000313" key="11">
    <source>
        <dbReference type="EMBL" id="KAJ3562952.1"/>
    </source>
</evidence>
<keyword evidence="12" id="KW-1185">Reference proteome</keyword>
<dbReference type="InterPro" id="IPR056784">
    <property type="entry name" value="PSF2_N"/>
</dbReference>
<comment type="subcellular location">
    <subcellularLocation>
        <location evidence="1">Nucleus</location>
    </subcellularLocation>
</comment>
<evidence type="ECO:0000259" key="10">
    <source>
        <dbReference type="Pfam" id="PF25005"/>
    </source>
</evidence>
<comment type="caution">
    <text evidence="11">The sequence shown here is derived from an EMBL/GenBank/DDBJ whole genome shotgun (WGS) entry which is preliminary data.</text>
</comment>
<feature type="compositionally biased region" description="Basic residues" evidence="8">
    <location>
        <begin position="459"/>
        <end position="470"/>
    </location>
</feature>
<dbReference type="Pfam" id="PF25005">
    <property type="entry name" value="PSF2_N"/>
    <property type="match status" value="1"/>
</dbReference>
<organism evidence="11 12">
    <name type="scientific">Leucocoprinus birnbaumii</name>
    <dbReference type="NCBI Taxonomy" id="56174"/>
    <lineage>
        <taxon>Eukaryota</taxon>
        <taxon>Fungi</taxon>
        <taxon>Dikarya</taxon>
        <taxon>Basidiomycota</taxon>
        <taxon>Agaricomycotina</taxon>
        <taxon>Agaricomycetes</taxon>
        <taxon>Agaricomycetidae</taxon>
        <taxon>Agaricales</taxon>
        <taxon>Agaricineae</taxon>
        <taxon>Agaricaceae</taxon>
        <taxon>Leucocoprinus</taxon>
    </lineage>
</organism>
<dbReference type="FunFam" id="1.20.58.1020:FF:000001">
    <property type="entry name" value="DNA replication complex GINS protein PSF2"/>
    <property type="match status" value="1"/>
</dbReference>
<gene>
    <name evidence="11" type="ORF">NP233_g9258</name>
</gene>
<dbReference type="InterPro" id="IPR036224">
    <property type="entry name" value="GINS_bundle-like_dom_sf"/>
</dbReference>
<feature type="compositionally biased region" description="Basic and acidic residues" evidence="8">
    <location>
        <begin position="715"/>
        <end position="729"/>
    </location>
</feature>
<dbReference type="Gene3D" id="3.40.5.50">
    <property type="match status" value="1"/>
</dbReference>
<evidence type="ECO:0000259" key="9">
    <source>
        <dbReference type="Pfam" id="PF05916"/>
    </source>
</evidence>
<dbReference type="EMBL" id="JANIEX010000812">
    <property type="protein sequence ID" value="KAJ3562952.1"/>
    <property type="molecule type" value="Genomic_DNA"/>
</dbReference>
<evidence type="ECO:0000256" key="3">
    <source>
        <dbReference type="ARBA" id="ARBA00013969"/>
    </source>
</evidence>
<feature type="compositionally biased region" description="Polar residues" evidence="8">
    <location>
        <begin position="311"/>
        <end position="324"/>
    </location>
</feature>
<sequence>MSLPTALRTSITPPELELIATQQLIEIVPLIAMERTVFISGVYGPLRPPNKAKVPLWIAINLKQKRKCHIVAPSWLTVEYLQERLALETSNPAFSELPFRYMEISKVLIDVASDDLENPDKLRSLLKDLREARQAKSREGLKQLDHSELSLPNLSAMEINELRPYFVESMTAVTSKVFEPLQDTGVQQQSSPNMLGGQIDYFAGYEDIFPPVPSIAERAKTRQRKPKAKPPQDILDLTDDDELMSKAPPSKPKKKPREKPMKEYPQAKQDSGSGSSSIPQMGGPTTVPVINAKNKIRPRPVKRTPLPPQTPQIDTTSQITLPIQTSPPQPLQNNLAGSPSRLDIPPSSVDLHRDAPLPPIEFLRTPGGTDTPFLSSNPGENVDELQTSGHHERRENHQGARLPPPPPTFFAGSSSLPPSAAPMAQLPPLLPNDTIDLTDIPSTTITPSIDVPVSNTTTKPKKPRKPRKKKGEAGDVEPGTTEAPKATSRKKKATELNQVFVEIPLPRHDTDELEEQPTTSKPRRKQVLYDSMEEDELNIRAGQLESVADVPVTVEQPSEFQLDNDQQVHDDTDNSNQYDPSEKSSKSNKRKDKKRKVAEDLDDDPPPAASSRKKKKAPRTAEAEDQGADEERVAAPVKRSSKKGKKGGENHDKDDNIQATRAAKVGKGKRRMVIASDDEDDSNGHPNPDDPPVQLPSPEDHQEEKGSPPSDYDDGAARAADHLQDDRSVHVLKVTDAQESSPNGDTVVAPSKRFETPAAGKYPSLASRYTIAPKTQTSGISELIRRANSHVNSPFATPAARGSPLARSVYSPMLKSSRKSLSRIAPLHPNRRTPPPPKPPPPPKRKSKKELEMEEKWEEEIIDEIGASEWLALSEAEKKEMKRMKRDRELGYCED</sequence>
<dbReference type="InterPro" id="IPR021151">
    <property type="entry name" value="GINS_A"/>
</dbReference>
<accession>A0AAD5VKZ4</accession>
<proteinExistence type="inferred from homology"/>